<name>H2ZIM9_CIOSA</name>
<dbReference type="HOGENOM" id="CLU_1351591_0_0_1"/>
<dbReference type="Ensembl" id="ENSCSAVT00000017636.1">
    <property type="protein sequence ID" value="ENSCSAVP00000017445.1"/>
    <property type="gene ID" value="ENSCSAVG00000010275.1"/>
</dbReference>
<feature type="compositionally biased region" description="Polar residues" evidence="1">
    <location>
        <begin position="117"/>
        <end position="131"/>
    </location>
</feature>
<dbReference type="Proteomes" id="UP000007875">
    <property type="component" value="Unassembled WGS sequence"/>
</dbReference>
<feature type="region of interest" description="Disordered" evidence="1">
    <location>
        <begin position="42"/>
        <end position="96"/>
    </location>
</feature>
<reference evidence="2" key="2">
    <citation type="submission" date="2025-08" db="UniProtKB">
        <authorList>
            <consortium name="Ensembl"/>
        </authorList>
    </citation>
    <scope>IDENTIFICATION</scope>
</reference>
<feature type="compositionally biased region" description="Polar residues" evidence="1">
    <location>
        <begin position="42"/>
        <end position="54"/>
    </location>
</feature>
<evidence type="ECO:0000313" key="3">
    <source>
        <dbReference type="Proteomes" id="UP000007875"/>
    </source>
</evidence>
<organism evidence="2 3">
    <name type="scientific">Ciona savignyi</name>
    <name type="common">Pacific transparent sea squirt</name>
    <dbReference type="NCBI Taxonomy" id="51511"/>
    <lineage>
        <taxon>Eukaryota</taxon>
        <taxon>Metazoa</taxon>
        <taxon>Chordata</taxon>
        <taxon>Tunicata</taxon>
        <taxon>Ascidiacea</taxon>
        <taxon>Phlebobranchia</taxon>
        <taxon>Cionidae</taxon>
        <taxon>Ciona</taxon>
    </lineage>
</organism>
<feature type="region of interest" description="Disordered" evidence="1">
    <location>
        <begin position="117"/>
        <end position="143"/>
    </location>
</feature>
<reference evidence="3" key="1">
    <citation type="submission" date="2003-08" db="EMBL/GenBank/DDBJ databases">
        <authorList>
            <person name="Birren B."/>
            <person name="Nusbaum C."/>
            <person name="Abebe A."/>
            <person name="Abouelleil A."/>
            <person name="Adekoya E."/>
            <person name="Ait-zahra M."/>
            <person name="Allen N."/>
            <person name="Allen T."/>
            <person name="An P."/>
            <person name="Anderson M."/>
            <person name="Anderson S."/>
            <person name="Arachchi H."/>
            <person name="Armbruster J."/>
            <person name="Bachantsang P."/>
            <person name="Baldwin J."/>
            <person name="Barry A."/>
            <person name="Bayul T."/>
            <person name="Blitshsteyn B."/>
            <person name="Bloom T."/>
            <person name="Blye J."/>
            <person name="Boguslavskiy L."/>
            <person name="Borowsky M."/>
            <person name="Boukhgalter B."/>
            <person name="Brunache A."/>
            <person name="Butler J."/>
            <person name="Calixte N."/>
            <person name="Calvo S."/>
            <person name="Camarata J."/>
            <person name="Campo K."/>
            <person name="Chang J."/>
            <person name="Cheshatsang Y."/>
            <person name="Citroen M."/>
            <person name="Collymore A."/>
            <person name="Considine T."/>
            <person name="Cook A."/>
            <person name="Cooke P."/>
            <person name="Corum B."/>
            <person name="Cuomo C."/>
            <person name="David R."/>
            <person name="Dawoe T."/>
            <person name="Degray S."/>
            <person name="Dodge S."/>
            <person name="Dooley K."/>
            <person name="Dorje P."/>
            <person name="Dorjee K."/>
            <person name="Dorris L."/>
            <person name="Duffey N."/>
            <person name="Dupes A."/>
            <person name="Elkins T."/>
            <person name="Engels R."/>
            <person name="Erickson J."/>
            <person name="Farina A."/>
            <person name="Faro S."/>
            <person name="Ferreira P."/>
            <person name="Fischer H."/>
            <person name="Fitzgerald M."/>
            <person name="Foley K."/>
            <person name="Gage D."/>
            <person name="Galagan J."/>
            <person name="Gearin G."/>
            <person name="Gnerre S."/>
            <person name="Gnirke A."/>
            <person name="Goyette A."/>
            <person name="Graham J."/>
            <person name="Grandbois E."/>
            <person name="Gyaltsen K."/>
            <person name="Hafez N."/>
            <person name="Hagopian D."/>
            <person name="Hagos B."/>
            <person name="Hall J."/>
            <person name="Hatcher B."/>
            <person name="Heller A."/>
            <person name="Higgins H."/>
            <person name="Honan T."/>
            <person name="Horn A."/>
            <person name="Houde N."/>
            <person name="Hughes L."/>
            <person name="Hulme W."/>
            <person name="Husby E."/>
            <person name="Iliev I."/>
            <person name="Jaffe D."/>
            <person name="Jones C."/>
            <person name="Kamal M."/>
            <person name="Kamat A."/>
            <person name="Kamvysselis M."/>
            <person name="Karlsson E."/>
            <person name="Kells C."/>
            <person name="Kieu A."/>
            <person name="Kisner P."/>
            <person name="Kodira C."/>
            <person name="Kulbokas E."/>
            <person name="Labutti K."/>
            <person name="Lama D."/>
            <person name="Landers T."/>
            <person name="Leger J."/>
            <person name="Levine S."/>
            <person name="Lewis D."/>
            <person name="Lewis T."/>
            <person name="Lindblad-toh K."/>
            <person name="Liu X."/>
            <person name="Lokyitsang T."/>
            <person name="Lokyitsang Y."/>
            <person name="Lucien O."/>
            <person name="Lui A."/>
            <person name="Ma L.J."/>
            <person name="Mabbitt R."/>
            <person name="Macdonald J."/>
            <person name="Maclean C."/>
            <person name="Major J."/>
            <person name="Manning J."/>
            <person name="Marabella R."/>
            <person name="Maru K."/>
            <person name="Matthews C."/>
            <person name="Mauceli E."/>
            <person name="Mccarthy M."/>
            <person name="Mcdonough S."/>
            <person name="Mcghee T."/>
            <person name="Meldrim J."/>
            <person name="Meneus L."/>
            <person name="Mesirov J."/>
            <person name="Mihalev A."/>
            <person name="Mihova T."/>
            <person name="Mikkelsen T."/>
            <person name="Mlenga V."/>
            <person name="Moru K."/>
            <person name="Mozes J."/>
            <person name="Mulrain L."/>
            <person name="Munson G."/>
            <person name="Naylor J."/>
            <person name="Newes C."/>
            <person name="Nguyen C."/>
            <person name="Nguyen N."/>
            <person name="Nguyen T."/>
            <person name="Nicol R."/>
            <person name="Nielsen C."/>
            <person name="Nizzari M."/>
            <person name="Norbu C."/>
            <person name="Norbu N."/>
            <person name="O'donnell P."/>
            <person name="Okoawo O."/>
            <person name="O'leary S."/>
            <person name="Omotosho B."/>
            <person name="O'neill K."/>
            <person name="Osman S."/>
            <person name="Parker S."/>
            <person name="Perrin D."/>
            <person name="Phunkhang P."/>
            <person name="Piqani B."/>
            <person name="Purcell S."/>
            <person name="Rachupka T."/>
            <person name="Ramasamy U."/>
            <person name="Rameau R."/>
            <person name="Ray V."/>
            <person name="Raymond C."/>
            <person name="Retta R."/>
            <person name="Richardson S."/>
            <person name="Rise C."/>
            <person name="Rodriguez J."/>
            <person name="Rogers J."/>
            <person name="Rogov P."/>
            <person name="Rutman M."/>
            <person name="Schupbach R."/>
            <person name="Seaman C."/>
            <person name="Settipalli S."/>
            <person name="Sharpe T."/>
            <person name="Sheridan J."/>
            <person name="Sherpa N."/>
            <person name="Shi J."/>
            <person name="Smirnov S."/>
            <person name="Smith C."/>
            <person name="Sougnez C."/>
            <person name="Spencer B."/>
            <person name="Stalker J."/>
            <person name="Stange-thomann N."/>
            <person name="Stavropoulos S."/>
            <person name="Stetson K."/>
            <person name="Stone C."/>
            <person name="Stone S."/>
            <person name="Stubbs M."/>
            <person name="Talamas J."/>
            <person name="Tchuinga P."/>
            <person name="Tenzing P."/>
            <person name="Tesfaye S."/>
            <person name="Theodore J."/>
            <person name="Thoulutsang Y."/>
            <person name="Topham K."/>
            <person name="Towey S."/>
            <person name="Tsamla T."/>
            <person name="Tsomo N."/>
            <person name="Vallee D."/>
            <person name="Vassiliev H."/>
            <person name="Venkataraman V."/>
            <person name="Vinson J."/>
            <person name="Vo A."/>
            <person name="Wade C."/>
            <person name="Wang S."/>
            <person name="Wangchuk T."/>
            <person name="Wangdi T."/>
            <person name="Whittaker C."/>
            <person name="Wilkinson J."/>
            <person name="Wu Y."/>
            <person name="Wyman D."/>
            <person name="Yadav S."/>
            <person name="Yang S."/>
            <person name="Yang X."/>
            <person name="Yeager S."/>
            <person name="Yee E."/>
            <person name="Young G."/>
            <person name="Zainoun J."/>
            <person name="Zembeck L."/>
            <person name="Zimmer A."/>
            <person name="Zody M."/>
            <person name="Lander E."/>
        </authorList>
    </citation>
    <scope>NUCLEOTIDE SEQUENCE [LARGE SCALE GENOMIC DNA]</scope>
</reference>
<protein>
    <submittedName>
        <fullName evidence="2">Uncharacterized protein</fullName>
    </submittedName>
</protein>
<dbReference type="AlphaFoldDB" id="H2ZIM9"/>
<sequence>RHSTTKDDVISTTNNDVILPPIDDVILSTNDDIIPPTISLGVNASSADGKNSSKNRGDVSPLSVLNIPPPPPNNDDIEVDQNNQDNKEKLSSPENSVNIDDVLASFDFVYQDISGNSPNTFGGDHSNQQHASHTEDKESANSEINETVSSVDILDEITKQIDSDPAFSNGTPPNDGKEHLDLNSNHNNNVVNESKAQYTHNNT</sequence>
<evidence type="ECO:0000256" key="1">
    <source>
        <dbReference type="SAM" id="MobiDB-lite"/>
    </source>
</evidence>
<feature type="region of interest" description="Disordered" evidence="1">
    <location>
        <begin position="161"/>
        <end position="203"/>
    </location>
</feature>
<evidence type="ECO:0000313" key="2">
    <source>
        <dbReference type="Ensembl" id="ENSCSAVP00000017445.1"/>
    </source>
</evidence>
<keyword evidence="3" id="KW-1185">Reference proteome</keyword>
<accession>H2ZIM9</accession>
<dbReference type="GeneTree" id="ENSGT00660000096577"/>
<feature type="compositionally biased region" description="Low complexity" evidence="1">
    <location>
        <begin position="182"/>
        <end position="194"/>
    </location>
</feature>
<reference evidence="2" key="3">
    <citation type="submission" date="2025-09" db="UniProtKB">
        <authorList>
            <consortium name="Ensembl"/>
        </authorList>
    </citation>
    <scope>IDENTIFICATION</scope>
</reference>
<proteinExistence type="predicted"/>